<evidence type="ECO:0000256" key="1">
    <source>
        <dbReference type="ARBA" id="ARBA00005591"/>
    </source>
</evidence>
<keyword evidence="3 6" id="KW-0560">Oxidoreductase</keyword>
<gene>
    <name evidence="6" type="primary">mxr1_2</name>
    <name evidence="6" type="ORF">HK105_202043</name>
</gene>
<organism evidence="6 7">
    <name type="scientific">Polyrhizophydium stewartii</name>
    <dbReference type="NCBI Taxonomy" id="2732419"/>
    <lineage>
        <taxon>Eukaryota</taxon>
        <taxon>Fungi</taxon>
        <taxon>Fungi incertae sedis</taxon>
        <taxon>Chytridiomycota</taxon>
        <taxon>Chytridiomycota incertae sedis</taxon>
        <taxon>Chytridiomycetes</taxon>
        <taxon>Rhizophydiales</taxon>
        <taxon>Rhizophydiales incertae sedis</taxon>
        <taxon>Polyrhizophydium</taxon>
    </lineage>
</organism>
<feature type="domain" description="Peptide methionine sulphoxide reductase MsrA" evidence="5">
    <location>
        <begin position="64"/>
        <end position="218"/>
    </location>
</feature>
<keyword evidence="7" id="KW-1185">Reference proteome</keyword>
<evidence type="ECO:0000259" key="5">
    <source>
        <dbReference type="Pfam" id="PF01625"/>
    </source>
</evidence>
<name>A0ABR4NGL4_9FUNG</name>
<evidence type="ECO:0000256" key="3">
    <source>
        <dbReference type="ARBA" id="ARBA00023002"/>
    </source>
</evidence>
<dbReference type="Proteomes" id="UP001527925">
    <property type="component" value="Unassembled WGS sequence"/>
</dbReference>
<dbReference type="PANTHER" id="PTHR43774:SF1">
    <property type="entry name" value="PEPTIDE METHIONINE SULFOXIDE REDUCTASE MSRA 2"/>
    <property type="match status" value="1"/>
</dbReference>
<comment type="similarity">
    <text evidence="1">Belongs to the MsrA Met sulfoxide reductase family.</text>
</comment>
<evidence type="ECO:0000256" key="4">
    <source>
        <dbReference type="ARBA" id="ARBA00030643"/>
    </source>
</evidence>
<dbReference type="PANTHER" id="PTHR43774">
    <property type="entry name" value="PEPTIDE METHIONINE SULFOXIDE REDUCTASE"/>
    <property type="match status" value="1"/>
</dbReference>
<dbReference type="HAMAP" id="MF_01401">
    <property type="entry name" value="MsrA"/>
    <property type="match status" value="1"/>
</dbReference>
<dbReference type="EMBL" id="JADGIZ020000006">
    <property type="protein sequence ID" value="KAL2918642.1"/>
    <property type="molecule type" value="Genomic_DNA"/>
</dbReference>
<dbReference type="Pfam" id="PF01625">
    <property type="entry name" value="PMSR"/>
    <property type="match status" value="1"/>
</dbReference>
<accession>A0ABR4NGL4</accession>
<dbReference type="NCBIfam" id="TIGR00401">
    <property type="entry name" value="msrA"/>
    <property type="match status" value="1"/>
</dbReference>
<evidence type="ECO:0000313" key="7">
    <source>
        <dbReference type="Proteomes" id="UP001527925"/>
    </source>
</evidence>
<dbReference type="Gene3D" id="3.30.1060.10">
    <property type="entry name" value="Peptide methionine sulphoxide reductase MsrA"/>
    <property type="match status" value="1"/>
</dbReference>
<dbReference type="SUPFAM" id="SSF55068">
    <property type="entry name" value="Peptide methionine sulfoxide reductase"/>
    <property type="match status" value="1"/>
</dbReference>
<proteinExistence type="inferred from homology"/>
<reference evidence="6 7" key="1">
    <citation type="submission" date="2023-09" db="EMBL/GenBank/DDBJ databases">
        <title>Pangenome analysis of Batrachochytrium dendrobatidis and related Chytrids.</title>
        <authorList>
            <person name="Yacoub M.N."/>
            <person name="Stajich J.E."/>
            <person name="James T.Y."/>
        </authorList>
    </citation>
    <scope>NUCLEOTIDE SEQUENCE [LARGE SCALE GENOMIC DNA]</scope>
    <source>
        <strain evidence="6 7">JEL0888</strain>
    </source>
</reference>
<evidence type="ECO:0000256" key="2">
    <source>
        <dbReference type="ARBA" id="ARBA00012502"/>
    </source>
</evidence>
<protein>
    <recommendedName>
        <fullName evidence="2">peptide-methionine (S)-S-oxide reductase</fullName>
        <ecNumber evidence="2">1.8.4.11</ecNumber>
    </recommendedName>
    <alternativeName>
        <fullName evidence="4">Peptide-methionine (S)-S-oxide reductase</fullName>
    </alternativeName>
</protein>
<dbReference type="InterPro" id="IPR002569">
    <property type="entry name" value="Met_Sox_Rdtase_MsrA_dom"/>
</dbReference>
<dbReference type="GO" id="GO:0008113">
    <property type="term" value="F:peptide-methionine (S)-S-oxide reductase activity"/>
    <property type="evidence" value="ECO:0007669"/>
    <property type="project" value="UniProtKB-EC"/>
</dbReference>
<evidence type="ECO:0000313" key="6">
    <source>
        <dbReference type="EMBL" id="KAL2918642.1"/>
    </source>
</evidence>
<comment type="caution">
    <text evidence="6">The sequence shown here is derived from an EMBL/GenBank/DDBJ whole genome shotgun (WGS) entry which is preliminary data.</text>
</comment>
<sequence length="237" mass="26226">MAAPLLLAHTLRRGAVLIGMHAAGAPARRPPLARSLLTWMGNSMSAKNETPAAPLVPAAGTDVATFAAGCFWGVEKSFKRKFGGDKGLLQCQVGYCGGTKEHATYREVCSGSTGHAEAIQIVYDPAKLSFEQLIDFFYRMHDPTTLNRQGGDTGTQYRSAVFFHSDKQKEIAEAQTKLAQTHYGATKIQTTIEAPGKFWPAEEYHQEYLDKNPHGYECPTHFERSWERIEQLFKSGK</sequence>
<dbReference type="EC" id="1.8.4.11" evidence="2"/>
<dbReference type="InterPro" id="IPR036509">
    <property type="entry name" value="Met_Sox_Rdtase_MsrA_sf"/>
</dbReference>